<evidence type="ECO:0000256" key="1">
    <source>
        <dbReference type="ARBA" id="ARBA00004370"/>
    </source>
</evidence>
<evidence type="ECO:0000256" key="2">
    <source>
        <dbReference type="ARBA" id="ARBA00008683"/>
    </source>
</evidence>
<gene>
    <name evidence="10" type="primary">sppA</name>
    <name evidence="10" type="ORF">H9779_03970</name>
</gene>
<feature type="domain" description="Peptidase S49" evidence="9">
    <location>
        <begin position="127"/>
        <end position="271"/>
    </location>
</feature>
<evidence type="ECO:0000313" key="11">
    <source>
        <dbReference type="Proteomes" id="UP000824259"/>
    </source>
</evidence>
<comment type="similarity">
    <text evidence="2">Belongs to the peptidase S49 family.</text>
</comment>
<evidence type="ECO:0000256" key="6">
    <source>
        <dbReference type="ARBA" id="ARBA00023136"/>
    </source>
</evidence>
<dbReference type="CDD" id="cd07023">
    <property type="entry name" value="S49_Sppa_N_C"/>
    <property type="match status" value="1"/>
</dbReference>
<evidence type="ECO:0000256" key="7">
    <source>
        <dbReference type="PIRSR" id="PIRSR001217-1"/>
    </source>
</evidence>
<dbReference type="Gene3D" id="3.90.226.10">
    <property type="entry name" value="2-enoyl-CoA Hydratase, Chain A, domain 1"/>
    <property type="match status" value="3"/>
</dbReference>
<dbReference type="PANTHER" id="PTHR33209:SF1">
    <property type="entry name" value="PEPTIDASE S49 DOMAIN-CONTAINING PROTEIN"/>
    <property type="match status" value="1"/>
</dbReference>
<dbReference type="GO" id="GO:0008236">
    <property type="term" value="F:serine-type peptidase activity"/>
    <property type="evidence" value="ECO:0007669"/>
    <property type="project" value="UniProtKB-KW"/>
</dbReference>
<feature type="transmembrane region" description="Helical" evidence="8">
    <location>
        <begin position="7"/>
        <end position="33"/>
    </location>
</feature>
<dbReference type="NCBIfam" id="TIGR00706">
    <property type="entry name" value="SppA_dom"/>
    <property type="match status" value="1"/>
</dbReference>
<evidence type="ECO:0000259" key="9">
    <source>
        <dbReference type="Pfam" id="PF01343"/>
    </source>
</evidence>
<reference evidence="10" key="2">
    <citation type="submission" date="2021-04" db="EMBL/GenBank/DDBJ databases">
        <authorList>
            <person name="Gilroy R."/>
        </authorList>
    </citation>
    <scope>NUCLEOTIDE SEQUENCE</scope>
    <source>
        <strain evidence="10">CHK169-11906</strain>
    </source>
</reference>
<dbReference type="AlphaFoldDB" id="A0A9D2IEY1"/>
<feature type="domain" description="Peptidase S49" evidence="9">
    <location>
        <begin position="376"/>
        <end position="527"/>
    </location>
</feature>
<dbReference type="GO" id="GO:0006465">
    <property type="term" value="P:signal peptide processing"/>
    <property type="evidence" value="ECO:0007669"/>
    <property type="project" value="InterPro"/>
</dbReference>
<dbReference type="CDD" id="cd07018">
    <property type="entry name" value="S49_SppA_67K_type"/>
    <property type="match status" value="1"/>
</dbReference>
<comment type="subcellular location">
    <subcellularLocation>
        <location evidence="1">Membrane</location>
    </subcellularLocation>
</comment>
<evidence type="ECO:0000256" key="3">
    <source>
        <dbReference type="ARBA" id="ARBA00022670"/>
    </source>
</evidence>
<proteinExistence type="inferred from homology"/>
<organism evidence="10 11">
    <name type="scientific">Candidatus Alistipes avicola</name>
    <dbReference type="NCBI Taxonomy" id="2838432"/>
    <lineage>
        <taxon>Bacteria</taxon>
        <taxon>Pseudomonadati</taxon>
        <taxon>Bacteroidota</taxon>
        <taxon>Bacteroidia</taxon>
        <taxon>Bacteroidales</taxon>
        <taxon>Rikenellaceae</taxon>
        <taxon>Alistipes</taxon>
    </lineage>
</organism>
<dbReference type="InterPro" id="IPR047272">
    <property type="entry name" value="S49_SppA_C"/>
</dbReference>
<evidence type="ECO:0000256" key="5">
    <source>
        <dbReference type="ARBA" id="ARBA00022825"/>
    </source>
</evidence>
<name>A0A9D2IEY1_9BACT</name>
<keyword evidence="8" id="KW-0812">Transmembrane</keyword>
<dbReference type="PANTHER" id="PTHR33209">
    <property type="entry name" value="PROTEASE 4"/>
    <property type="match status" value="1"/>
</dbReference>
<dbReference type="InterPro" id="IPR004635">
    <property type="entry name" value="Pept_S49_SppA"/>
</dbReference>
<dbReference type="SUPFAM" id="SSF52096">
    <property type="entry name" value="ClpP/crotonase"/>
    <property type="match status" value="2"/>
</dbReference>
<dbReference type="EMBL" id="DWYR01000011">
    <property type="protein sequence ID" value="HJA98742.1"/>
    <property type="molecule type" value="Genomic_DNA"/>
</dbReference>
<dbReference type="PIRSF" id="PIRSF001217">
    <property type="entry name" value="Protease_4_SppA"/>
    <property type="match status" value="1"/>
</dbReference>
<keyword evidence="6 8" id="KW-0472">Membrane</keyword>
<sequence length="594" mass="64726">MKFLKTFLASLLAFVVGGLVVFFLSMIILMGVIGSITSKEQVVIGNHAILKIDMAEDITDSPSTTPFGNIDLATMTVTYQISLMNALRAIETAKEDPRIQGIYLRMNGSGVTSLSILEELREALVDFRTSGKFVLAYNEVYGQSGYYLATAADGIYLEPNGSLQWTGIASTLMFYKGLFDKLDIQTEIFRPTACKYKSAVEPYFLNKMSEENRRQMQQIVDSYWSVVVDAVSSSRGIAPEELNRLADEWEVSLADEAREKGFVDGLIFEDEMDDIFRNYGAVPDVNGQFEFVTLGEYASMLTANMKNLSAPQVAVVYADGAIVDGEGYGKEIYGNSLASLLAEVRKDDQVKAVVLRVNSPGGSALASDVIWREMELLKAQKPVVVSMGSYAASGGYYISCGADVIVADKTTLTGSIGVFGMFMRMEEALKNKLGITFDAVRTNTSADAGVMRPLTARERAAIMRGVDKVYETFTSYVAEGRNLPLEKVLDIAQGRVWSGTAAVENGLVDANGGLKSAIAIAADKAGLGTNYRVVEKLEMPTGIETFFSGFFAKVKADIAAEELGPFAGQWQKIREVIRQQGIVMYCPYGAAMAE</sequence>
<keyword evidence="5" id="KW-0720">Serine protease</keyword>
<evidence type="ECO:0000313" key="10">
    <source>
        <dbReference type="EMBL" id="HJA98742.1"/>
    </source>
</evidence>
<keyword evidence="8" id="KW-1133">Transmembrane helix</keyword>
<dbReference type="Proteomes" id="UP000824259">
    <property type="component" value="Unassembled WGS sequence"/>
</dbReference>
<evidence type="ECO:0000256" key="8">
    <source>
        <dbReference type="SAM" id="Phobius"/>
    </source>
</evidence>
<dbReference type="InterPro" id="IPR004634">
    <property type="entry name" value="Pept_S49_pIV"/>
</dbReference>
<dbReference type="Pfam" id="PF01343">
    <property type="entry name" value="Peptidase_S49"/>
    <property type="match status" value="2"/>
</dbReference>
<reference evidence="10" key="1">
    <citation type="journal article" date="2021" name="PeerJ">
        <title>Extensive microbial diversity within the chicken gut microbiome revealed by metagenomics and culture.</title>
        <authorList>
            <person name="Gilroy R."/>
            <person name="Ravi A."/>
            <person name="Getino M."/>
            <person name="Pursley I."/>
            <person name="Horton D.L."/>
            <person name="Alikhan N.F."/>
            <person name="Baker D."/>
            <person name="Gharbi K."/>
            <person name="Hall N."/>
            <person name="Watson M."/>
            <person name="Adriaenssens E.M."/>
            <person name="Foster-Nyarko E."/>
            <person name="Jarju S."/>
            <person name="Secka A."/>
            <person name="Antonio M."/>
            <person name="Oren A."/>
            <person name="Chaudhuri R.R."/>
            <person name="La Ragione R."/>
            <person name="Hildebrand F."/>
            <person name="Pallen M.J."/>
        </authorList>
    </citation>
    <scope>NUCLEOTIDE SEQUENCE</scope>
    <source>
        <strain evidence="10">CHK169-11906</strain>
    </source>
</reference>
<dbReference type="InterPro" id="IPR029045">
    <property type="entry name" value="ClpP/crotonase-like_dom_sf"/>
</dbReference>
<feature type="active site" description="Proton donor/acceptor" evidence="7">
    <location>
        <position position="197"/>
    </location>
</feature>
<keyword evidence="3" id="KW-0645">Protease</keyword>
<comment type="caution">
    <text evidence="10">The sequence shown here is derived from an EMBL/GenBank/DDBJ whole genome shotgun (WGS) entry which is preliminary data.</text>
</comment>
<feature type="active site" description="Nucleophile" evidence="7">
    <location>
        <position position="393"/>
    </location>
</feature>
<protein>
    <submittedName>
        <fullName evidence="10">Signal peptide peptidase SppA</fullName>
    </submittedName>
</protein>
<dbReference type="GO" id="GO:0016020">
    <property type="term" value="C:membrane"/>
    <property type="evidence" value="ECO:0007669"/>
    <property type="project" value="UniProtKB-SubCell"/>
</dbReference>
<keyword evidence="4" id="KW-0378">Hydrolase</keyword>
<dbReference type="InterPro" id="IPR002142">
    <property type="entry name" value="Peptidase_S49"/>
</dbReference>
<dbReference type="InterPro" id="IPR047217">
    <property type="entry name" value="S49_SppA_67K_type_N"/>
</dbReference>
<accession>A0A9D2IEY1</accession>
<evidence type="ECO:0000256" key="4">
    <source>
        <dbReference type="ARBA" id="ARBA00022801"/>
    </source>
</evidence>
<dbReference type="NCBIfam" id="TIGR00705">
    <property type="entry name" value="SppA_67K"/>
    <property type="match status" value="1"/>
</dbReference>
<dbReference type="Gene3D" id="6.20.330.10">
    <property type="match status" value="1"/>
</dbReference>